<proteinExistence type="predicted"/>
<evidence type="ECO:0000256" key="2">
    <source>
        <dbReference type="SAM" id="SignalP"/>
    </source>
</evidence>
<dbReference type="AlphaFoldDB" id="A0A084AU59"/>
<feature type="region of interest" description="Disordered" evidence="1">
    <location>
        <begin position="317"/>
        <end position="337"/>
    </location>
</feature>
<sequence>MYFASMIIVMGLVATGLSQEPQLASLTGAFAISELPARVDNELALVSRPNRNSLSARVLKRQSDDEAEDEDGNGEDDEPQPVRYGPLMGAAQARNCVFCPDPQDLELEGRELLAHLNTEQMRAYMRGDPSQLHNRCVFYTKAEERRGGPKRLSARATQWACNQDKFSVWHLWPNALMARGDLSRYKDFYGIYLEGNWLHKIRQLPRRISPPHPETIYFENMSEAMAQTCTGEVVIITEDPTHMVKFTINTHNLYNDAGNIWGNKEWPALLNSQWAGRAGPFYLVDIISWDTGNENFPVYDYNIRTHEAMLRTTPPWRTRARPVDDESGSNSTDGAGMNLAKRACTRSDGLESEPDDIDIFAGFYPLQ</sequence>
<dbReference type="EMBL" id="KL648557">
    <property type="protein sequence ID" value="KEY68838.1"/>
    <property type="molecule type" value="Genomic_DNA"/>
</dbReference>
<accession>A0A084AU59</accession>
<name>A0A084AU59_STACB</name>
<feature type="chain" id="PRO_5001771264" evidence="2">
    <location>
        <begin position="19"/>
        <end position="367"/>
    </location>
</feature>
<dbReference type="HOGENOM" id="CLU_754735_0_0_1"/>
<evidence type="ECO:0000256" key="1">
    <source>
        <dbReference type="SAM" id="MobiDB-lite"/>
    </source>
</evidence>
<protein>
    <submittedName>
        <fullName evidence="3">Uncharacterized protein</fullName>
    </submittedName>
</protein>
<feature type="signal peptide" evidence="2">
    <location>
        <begin position="1"/>
        <end position="18"/>
    </location>
</feature>
<reference evidence="3 4" key="1">
    <citation type="journal article" date="2014" name="BMC Genomics">
        <title>Comparative genome sequencing reveals chemotype-specific gene clusters in the toxigenic black mold Stachybotrys.</title>
        <authorList>
            <person name="Semeiks J."/>
            <person name="Borek D."/>
            <person name="Otwinowski Z."/>
            <person name="Grishin N.V."/>
        </authorList>
    </citation>
    <scope>NUCLEOTIDE SEQUENCE [LARGE SCALE GENOMIC DNA]</scope>
    <source>
        <strain evidence="4">CBS 109288 / IBT 7711</strain>
    </source>
</reference>
<gene>
    <name evidence="3" type="ORF">S7711_11504</name>
</gene>
<keyword evidence="4" id="KW-1185">Reference proteome</keyword>
<feature type="region of interest" description="Disordered" evidence="1">
    <location>
        <begin position="54"/>
        <end position="85"/>
    </location>
</feature>
<dbReference type="Proteomes" id="UP000028045">
    <property type="component" value="Unassembled WGS sequence"/>
</dbReference>
<organism evidence="3 4">
    <name type="scientific">Stachybotrys chartarum (strain CBS 109288 / IBT 7711)</name>
    <name type="common">Toxic black mold</name>
    <name type="synonym">Stilbospora chartarum</name>
    <dbReference type="NCBI Taxonomy" id="1280523"/>
    <lineage>
        <taxon>Eukaryota</taxon>
        <taxon>Fungi</taxon>
        <taxon>Dikarya</taxon>
        <taxon>Ascomycota</taxon>
        <taxon>Pezizomycotina</taxon>
        <taxon>Sordariomycetes</taxon>
        <taxon>Hypocreomycetidae</taxon>
        <taxon>Hypocreales</taxon>
        <taxon>Stachybotryaceae</taxon>
        <taxon>Stachybotrys</taxon>
    </lineage>
</organism>
<evidence type="ECO:0000313" key="3">
    <source>
        <dbReference type="EMBL" id="KEY68838.1"/>
    </source>
</evidence>
<evidence type="ECO:0000313" key="4">
    <source>
        <dbReference type="Proteomes" id="UP000028045"/>
    </source>
</evidence>
<keyword evidence="2" id="KW-0732">Signal</keyword>
<feature type="compositionally biased region" description="Acidic residues" evidence="1">
    <location>
        <begin position="65"/>
        <end position="79"/>
    </location>
</feature>